<organism evidence="1 2">
    <name type="scientific">Dreissena polymorpha</name>
    <name type="common">Zebra mussel</name>
    <name type="synonym">Mytilus polymorpha</name>
    <dbReference type="NCBI Taxonomy" id="45954"/>
    <lineage>
        <taxon>Eukaryota</taxon>
        <taxon>Metazoa</taxon>
        <taxon>Spiralia</taxon>
        <taxon>Lophotrochozoa</taxon>
        <taxon>Mollusca</taxon>
        <taxon>Bivalvia</taxon>
        <taxon>Autobranchia</taxon>
        <taxon>Heteroconchia</taxon>
        <taxon>Euheterodonta</taxon>
        <taxon>Imparidentia</taxon>
        <taxon>Neoheterodontei</taxon>
        <taxon>Myida</taxon>
        <taxon>Dreissenoidea</taxon>
        <taxon>Dreissenidae</taxon>
        <taxon>Dreissena</taxon>
    </lineage>
</organism>
<gene>
    <name evidence="1" type="ORF">DPMN_165310</name>
</gene>
<reference evidence="1" key="2">
    <citation type="submission" date="2020-11" db="EMBL/GenBank/DDBJ databases">
        <authorList>
            <person name="McCartney M.A."/>
            <person name="Auch B."/>
            <person name="Kono T."/>
            <person name="Mallez S."/>
            <person name="Becker A."/>
            <person name="Gohl D.M."/>
            <person name="Silverstein K.A.T."/>
            <person name="Koren S."/>
            <person name="Bechman K.B."/>
            <person name="Herman A."/>
            <person name="Abrahante J.E."/>
            <person name="Garbe J."/>
        </authorList>
    </citation>
    <scope>NUCLEOTIDE SEQUENCE</scope>
    <source>
        <strain evidence="1">Duluth1</strain>
        <tissue evidence="1">Whole animal</tissue>
    </source>
</reference>
<evidence type="ECO:0000313" key="2">
    <source>
        <dbReference type="Proteomes" id="UP000828390"/>
    </source>
</evidence>
<protein>
    <submittedName>
        <fullName evidence="1">Uncharacterized protein</fullName>
    </submittedName>
</protein>
<name>A0A9D4IUH6_DREPO</name>
<reference evidence="1" key="1">
    <citation type="journal article" date="2019" name="bioRxiv">
        <title>The Genome of the Zebra Mussel, Dreissena polymorpha: A Resource for Invasive Species Research.</title>
        <authorList>
            <person name="McCartney M.A."/>
            <person name="Auch B."/>
            <person name="Kono T."/>
            <person name="Mallez S."/>
            <person name="Zhang Y."/>
            <person name="Obille A."/>
            <person name="Becker A."/>
            <person name="Abrahante J.E."/>
            <person name="Garbe J."/>
            <person name="Badalamenti J.P."/>
            <person name="Herman A."/>
            <person name="Mangelson H."/>
            <person name="Liachko I."/>
            <person name="Sullivan S."/>
            <person name="Sone E.D."/>
            <person name="Koren S."/>
            <person name="Silverstein K.A.T."/>
            <person name="Beckman K.B."/>
            <person name="Gohl D.M."/>
        </authorList>
    </citation>
    <scope>NUCLEOTIDE SEQUENCE</scope>
    <source>
        <strain evidence="1">Duluth1</strain>
        <tissue evidence="1">Whole animal</tissue>
    </source>
</reference>
<evidence type="ECO:0000313" key="1">
    <source>
        <dbReference type="EMBL" id="KAH3787190.1"/>
    </source>
</evidence>
<keyword evidence="2" id="KW-1185">Reference proteome</keyword>
<sequence length="108" mass="12320">MVYLREVIYSDFVCTDGLKTRWCIQGMAYDHNCVSMDDIRPRLCMHGRTYNSDGVSTGGNMAAIVYARKGICSDGHMAAMMYAMEGMGPPWPTFRWEYRFGVRVQEGK</sequence>
<proteinExistence type="predicted"/>
<dbReference type="Proteomes" id="UP000828390">
    <property type="component" value="Unassembled WGS sequence"/>
</dbReference>
<dbReference type="AlphaFoldDB" id="A0A9D4IUH6"/>
<accession>A0A9D4IUH6</accession>
<comment type="caution">
    <text evidence="1">The sequence shown here is derived from an EMBL/GenBank/DDBJ whole genome shotgun (WGS) entry which is preliminary data.</text>
</comment>
<dbReference type="EMBL" id="JAIWYP010000008">
    <property type="protein sequence ID" value="KAH3787190.1"/>
    <property type="molecule type" value="Genomic_DNA"/>
</dbReference>